<dbReference type="AlphaFoldDB" id="V8QVU1"/>
<organism evidence="1 2">
    <name type="scientific">Advenella kashmirensis W13003</name>
    <dbReference type="NCBI Taxonomy" id="1424334"/>
    <lineage>
        <taxon>Bacteria</taxon>
        <taxon>Pseudomonadati</taxon>
        <taxon>Pseudomonadota</taxon>
        <taxon>Betaproteobacteria</taxon>
        <taxon>Burkholderiales</taxon>
        <taxon>Alcaligenaceae</taxon>
    </lineage>
</organism>
<dbReference type="HOGENOM" id="CLU_2490868_0_0_4"/>
<evidence type="ECO:0000313" key="2">
    <source>
        <dbReference type="Proteomes" id="UP000018733"/>
    </source>
</evidence>
<evidence type="ECO:0000313" key="1">
    <source>
        <dbReference type="EMBL" id="ETF03445.1"/>
    </source>
</evidence>
<dbReference type="Proteomes" id="UP000018733">
    <property type="component" value="Unassembled WGS sequence"/>
</dbReference>
<accession>V8QVU1</accession>
<sequence length="86" mass="9144">MAPALSNAAVTRLAAIGQPATGRVFRAMNEAWLGHQPRGAAFLAALTAALLIVMQREPHDCDCGPDRPEKYGSQLCCQLPQSNSPL</sequence>
<dbReference type="EMBL" id="AYXT01000009">
    <property type="protein sequence ID" value="ETF03445.1"/>
    <property type="molecule type" value="Genomic_DNA"/>
</dbReference>
<gene>
    <name evidence="1" type="ORF">W822_07010</name>
</gene>
<comment type="caution">
    <text evidence="1">The sequence shown here is derived from an EMBL/GenBank/DDBJ whole genome shotgun (WGS) entry which is preliminary data.</text>
</comment>
<reference evidence="1 2" key="1">
    <citation type="journal article" date="2014" name="Genome Announc.">
        <title>Draft Genome Sequence of Advenella kashmirensis Strain W13003, a Polycyclic Aromatic Hydrocarbon-Degrading Bacterium.</title>
        <authorList>
            <person name="Wang X."/>
            <person name="Jin D."/>
            <person name="Zhou L."/>
            <person name="Wu L."/>
            <person name="An W."/>
            <person name="Zhao L."/>
        </authorList>
    </citation>
    <scope>NUCLEOTIDE SEQUENCE [LARGE SCALE GENOMIC DNA]</scope>
    <source>
        <strain evidence="1 2">W13003</strain>
    </source>
</reference>
<keyword evidence="2" id="KW-1185">Reference proteome</keyword>
<dbReference type="STRING" id="1424334.W822_07010"/>
<name>V8QVU1_9BURK</name>
<proteinExistence type="predicted"/>
<protein>
    <submittedName>
        <fullName evidence="1">Uncharacterized protein</fullName>
    </submittedName>
</protein>